<dbReference type="SMART" id="SM00186">
    <property type="entry name" value="FBG"/>
    <property type="match status" value="2"/>
</dbReference>
<feature type="signal peptide" evidence="1">
    <location>
        <begin position="1"/>
        <end position="28"/>
    </location>
</feature>
<sequence length="419" mass="48236">MALSPNRCMFLFVMGTCSILLDIPSIEGNSQFASGSTAEGQGSAFFFYQKPEYPRDCKEVRDSCSLSVSSGVYLIKPDGYEEPFEAYCDNDIDSGGWTVIQRRFDGGIEFNRNWDDYKKGFGFLSTEFWFGNDKLSHLTNQAVYQLRIDIILDNTTSCDVQYDSFRISDEWSGYKVSSLGIYDSACRWKNVYTSFTDCNDVYNDGSTQDGVYLIHPVGWDKSPFKVFCNMSIDGGSWTVFQRRVDGSTTFYRNWTEYKEGFGDLEHEFWLGNDKLHHITQQATYEYRVDLVLSSTAYYNKYSNFHIDDEENKYRLTDVGTRTGTRGRSLDDIQNTPFSTYDQDNDGRIYNCAEGHRSGWWHGAHYYTTSSNCYAFPSGNTNVVCSYSNHNGDYNGSNGQNMYDYNCNYKYAEMKIRRIS</sequence>
<dbReference type="Pfam" id="PF00147">
    <property type="entry name" value="Fibrinogen_C"/>
    <property type="match status" value="2"/>
</dbReference>
<dbReference type="Proteomes" id="UP001152320">
    <property type="component" value="Chromosome 11"/>
</dbReference>
<evidence type="ECO:0000259" key="2">
    <source>
        <dbReference type="PROSITE" id="PS51406"/>
    </source>
</evidence>
<dbReference type="CDD" id="cd00087">
    <property type="entry name" value="FReD"/>
    <property type="match status" value="1"/>
</dbReference>
<dbReference type="InterPro" id="IPR036056">
    <property type="entry name" value="Fibrinogen-like_C"/>
</dbReference>
<dbReference type="NCBIfam" id="NF040941">
    <property type="entry name" value="GGGWT_bact"/>
    <property type="match status" value="2"/>
</dbReference>
<dbReference type="PROSITE" id="PS51406">
    <property type="entry name" value="FIBRINOGEN_C_2"/>
    <property type="match status" value="2"/>
</dbReference>
<dbReference type="PANTHER" id="PTHR19143">
    <property type="entry name" value="FIBRINOGEN/TENASCIN/ANGIOPOEITIN"/>
    <property type="match status" value="1"/>
</dbReference>
<dbReference type="InterPro" id="IPR014716">
    <property type="entry name" value="Fibrinogen_a/b/g_C_1"/>
</dbReference>
<dbReference type="PANTHER" id="PTHR19143:SF458">
    <property type="entry name" value="FIBRINOGEN C-TERMINAL DOMAIN-CONTAINING PROTEIN-RELATED"/>
    <property type="match status" value="1"/>
</dbReference>
<evidence type="ECO:0000256" key="1">
    <source>
        <dbReference type="SAM" id="SignalP"/>
    </source>
</evidence>
<accession>A0A9Q1BVL0</accession>
<feature type="domain" description="Fibrinogen C-terminal" evidence="2">
    <location>
        <begin position="189"/>
        <end position="419"/>
    </location>
</feature>
<evidence type="ECO:0000313" key="3">
    <source>
        <dbReference type="EMBL" id="KAJ8033429.1"/>
    </source>
</evidence>
<dbReference type="Gene3D" id="3.90.215.10">
    <property type="entry name" value="Gamma Fibrinogen, chain A, domain 1"/>
    <property type="match status" value="2"/>
</dbReference>
<proteinExistence type="predicted"/>
<gene>
    <name evidence="3" type="ORF">HOLleu_23665</name>
</gene>
<name>A0A9Q1BVL0_HOLLE</name>
<dbReference type="SUPFAM" id="SSF56496">
    <property type="entry name" value="Fibrinogen C-terminal domain-like"/>
    <property type="match status" value="2"/>
</dbReference>
<feature type="chain" id="PRO_5040328134" evidence="1">
    <location>
        <begin position="29"/>
        <end position="419"/>
    </location>
</feature>
<dbReference type="InterPro" id="IPR050373">
    <property type="entry name" value="Fibrinogen_C-term_domain"/>
</dbReference>
<reference evidence="3" key="1">
    <citation type="submission" date="2021-10" db="EMBL/GenBank/DDBJ databases">
        <title>Tropical sea cucumber genome reveals ecological adaptation and Cuvierian tubules defense mechanism.</title>
        <authorList>
            <person name="Chen T."/>
        </authorList>
    </citation>
    <scope>NUCLEOTIDE SEQUENCE</scope>
    <source>
        <strain evidence="3">Nanhai2018</strain>
        <tissue evidence="3">Muscle</tissue>
    </source>
</reference>
<dbReference type="GO" id="GO:0005615">
    <property type="term" value="C:extracellular space"/>
    <property type="evidence" value="ECO:0007669"/>
    <property type="project" value="TreeGrafter"/>
</dbReference>
<dbReference type="InterPro" id="IPR002181">
    <property type="entry name" value="Fibrinogen_a/b/g_C_dom"/>
</dbReference>
<keyword evidence="4" id="KW-1185">Reference proteome</keyword>
<comment type="caution">
    <text evidence="3">The sequence shown here is derived from an EMBL/GenBank/DDBJ whole genome shotgun (WGS) entry which is preliminary data.</text>
</comment>
<evidence type="ECO:0000313" key="4">
    <source>
        <dbReference type="Proteomes" id="UP001152320"/>
    </source>
</evidence>
<dbReference type="OrthoDB" id="9990035at2759"/>
<dbReference type="AlphaFoldDB" id="A0A9Q1BVL0"/>
<feature type="domain" description="Fibrinogen C-terminal" evidence="2">
    <location>
        <begin position="48"/>
        <end position="184"/>
    </location>
</feature>
<keyword evidence="1" id="KW-0732">Signal</keyword>
<dbReference type="EMBL" id="JAIZAY010000011">
    <property type="protein sequence ID" value="KAJ8033429.1"/>
    <property type="molecule type" value="Genomic_DNA"/>
</dbReference>
<organism evidence="3 4">
    <name type="scientific">Holothuria leucospilota</name>
    <name type="common">Black long sea cucumber</name>
    <name type="synonym">Mertensiothuria leucospilota</name>
    <dbReference type="NCBI Taxonomy" id="206669"/>
    <lineage>
        <taxon>Eukaryota</taxon>
        <taxon>Metazoa</taxon>
        <taxon>Echinodermata</taxon>
        <taxon>Eleutherozoa</taxon>
        <taxon>Echinozoa</taxon>
        <taxon>Holothuroidea</taxon>
        <taxon>Aspidochirotacea</taxon>
        <taxon>Aspidochirotida</taxon>
        <taxon>Holothuriidae</taxon>
        <taxon>Holothuria</taxon>
    </lineage>
</organism>
<protein>
    <submittedName>
        <fullName evidence="3">Ficolin-1</fullName>
    </submittedName>
</protein>